<organism evidence="1 2">
    <name type="scientific">Anaerocolumna chitinilytica</name>
    <dbReference type="NCBI Taxonomy" id="1727145"/>
    <lineage>
        <taxon>Bacteria</taxon>
        <taxon>Bacillati</taxon>
        <taxon>Bacillota</taxon>
        <taxon>Clostridia</taxon>
        <taxon>Lachnospirales</taxon>
        <taxon>Lachnospiraceae</taxon>
        <taxon>Anaerocolumna</taxon>
    </lineage>
</organism>
<dbReference type="Proteomes" id="UP000515703">
    <property type="component" value="Chromosome"/>
</dbReference>
<gene>
    <name evidence="1" type="ORF">bsdcttw_39490</name>
</gene>
<keyword evidence="2" id="KW-1185">Reference proteome</keyword>
<sequence>MKFVGTDDEEGECLGALLFVNPYSTKTAKNVADSHTSAKLAVHLWLCKLSVLKQWHWCS</sequence>
<name>A0A7I8DR66_9FIRM</name>
<reference evidence="1 2" key="1">
    <citation type="submission" date="2020-08" db="EMBL/GenBank/DDBJ databases">
        <title>Draft genome sequencing of an Anaerocolumna strain isolated from anoxic soil subjected to BSD treatment.</title>
        <authorList>
            <person name="Uek A."/>
            <person name="Tonouchi A."/>
        </authorList>
    </citation>
    <scope>NUCLEOTIDE SEQUENCE [LARGE SCALE GENOMIC DNA]</scope>
    <source>
        <strain evidence="1 2">CTTW</strain>
    </source>
</reference>
<protein>
    <submittedName>
        <fullName evidence="1">Uncharacterized protein</fullName>
    </submittedName>
</protein>
<dbReference type="KEGG" id="acht:bsdcttw_39490"/>
<evidence type="ECO:0000313" key="2">
    <source>
        <dbReference type="Proteomes" id="UP000515703"/>
    </source>
</evidence>
<reference evidence="1 2" key="2">
    <citation type="submission" date="2020-08" db="EMBL/GenBank/DDBJ databases">
        <authorList>
            <person name="Ueki A."/>
            <person name="Tonouchi A."/>
        </authorList>
    </citation>
    <scope>NUCLEOTIDE SEQUENCE [LARGE SCALE GENOMIC DNA]</scope>
    <source>
        <strain evidence="1 2">CTTW</strain>
    </source>
</reference>
<evidence type="ECO:0000313" key="1">
    <source>
        <dbReference type="EMBL" id="BCK00909.1"/>
    </source>
</evidence>
<dbReference type="AlphaFoldDB" id="A0A7I8DR66"/>
<accession>A0A7I8DR66</accession>
<proteinExistence type="predicted"/>
<dbReference type="EMBL" id="AP023368">
    <property type="protein sequence ID" value="BCK00909.1"/>
    <property type="molecule type" value="Genomic_DNA"/>
</dbReference>